<feature type="region of interest" description="Disordered" evidence="1">
    <location>
        <begin position="352"/>
        <end position="412"/>
    </location>
</feature>
<dbReference type="AlphaFoldDB" id="V2XFX4"/>
<feature type="compositionally biased region" description="Low complexity" evidence="1">
    <location>
        <begin position="387"/>
        <end position="398"/>
    </location>
</feature>
<organism evidence="2 3">
    <name type="scientific">Moniliophthora roreri (strain MCA 2997)</name>
    <name type="common">Cocoa frosty pod rot fungus</name>
    <name type="synonym">Crinipellis roreri</name>
    <dbReference type="NCBI Taxonomy" id="1381753"/>
    <lineage>
        <taxon>Eukaryota</taxon>
        <taxon>Fungi</taxon>
        <taxon>Dikarya</taxon>
        <taxon>Basidiomycota</taxon>
        <taxon>Agaricomycotina</taxon>
        <taxon>Agaricomycetes</taxon>
        <taxon>Agaricomycetidae</taxon>
        <taxon>Agaricales</taxon>
        <taxon>Marasmiineae</taxon>
        <taxon>Marasmiaceae</taxon>
        <taxon>Moniliophthora</taxon>
    </lineage>
</organism>
<feature type="compositionally biased region" description="Low complexity" evidence="1">
    <location>
        <begin position="657"/>
        <end position="679"/>
    </location>
</feature>
<evidence type="ECO:0000313" key="3">
    <source>
        <dbReference type="Proteomes" id="UP000017559"/>
    </source>
</evidence>
<feature type="compositionally biased region" description="Polar residues" evidence="1">
    <location>
        <begin position="399"/>
        <end position="411"/>
    </location>
</feature>
<feature type="compositionally biased region" description="Polar residues" evidence="1">
    <location>
        <begin position="236"/>
        <end position="259"/>
    </location>
</feature>
<accession>V2XFX4</accession>
<feature type="region of interest" description="Disordered" evidence="1">
    <location>
        <begin position="156"/>
        <end position="184"/>
    </location>
</feature>
<name>V2XFX4_MONRO</name>
<dbReference type="Proteomes" id="UP000017559">
    <property type="component" value="Unassembled WGS sequence"/>
</dbReference>
<feature type="region of interest" description="Disordered" evidence="1">
    <location>
        <begin position="1"/>
        <end position="113"/>
    </location>
</feature>
<comment type="caution">
    <text evidence="2">The sequence shown here is derived from an EMBL/GenBank/DDBJ whole genome shotgun (WGS) entry which is preliminary data.</text>
</comment>
<feature type="compositionally biased region" description="Pro residues" evidence="1">
    <location>
        <begin position="355"/>
        <end position="386"/>
    </location>
</feature>
<dbReference type="OrthoDB" id="2684446at2759"/>
<proteinExistence type="predicted"/>
<feature type="region of interest" description="Disordered" evidence="1">
    <location>
        <begin position="524"/>
        <end position="861"/>
    </location>
</feature>
<feature type="compositionally biased region" description="Basic residues" evidence="1">
    <location>
        <begin position="848"/>
        <end position="861"/>
    </location>
</feature>
<feature type="compositionally biased region" description="Polar residues" evidence="1">
    <location>
        <begin position="742"/>
        <end position="752"/>
    </location>
</feature>
<sequence length="861" mass="93047">MGRKTSSFEVVSRRETPKSGVFATLFTPSPPKSSPPQRSSTASASSTSASSPPSLNDPVFSKDPSQNPLVVANPDPVPHFSYSSSSSSSSSSSNDTTPSTSATSFSSDKKSPIVLTYDPVTSTELTVTSDGSLISAIPVPTEAPPPYRRHVSTPVVPLQPESRPDLPPRAVTAPLTPLKKQHPDRSLDPIDEMDESNPFGVSLHQSGPFDVIRAVTRPKNVRVATFSSFTIIISNSPLSPQTRTSSPRNGSTTGYTNTHLNHHSFDPVSAVPYIPFAGPLNLSPGQILPRNFAQPQPAPQSHSYQPGHRRAPEPHAYHLKPPAPPAAPRINSGPSTRMNPSLTLHTMTLAVEPPTASPPLPTPNYPTTPTSPSPFPLPSPGFPPTPVTSQPTQTQAQTLNPPSTSVAHTKLTSTTSTASYHSTLTSPTALAHSPSASSFHTVDAYGGIDEDSSPQAVAYSDLNERRQHDKEHELNLHLKQDSTLRDEDYDVPSYSAYDAQRPSIEQSHSPYSLLDDKDAVEKHVGSGGYFPVQRAEGSTSRHLREGASAVPDQRPREAPVPNQRLSPDGREATSPVTQIQRPLSDDPLSSIPPHQKPHQPNGILKTSPSKHHSMPVPNTPVMDGAGFSQQQRGYGEAGPGPSSVTYQNQQQQPRRSLPANDQRPQQQQQYPLPPQHQYAPPAPDHKYQQPQQQQYPTPPPIPNQYQYPYAPSTRDPSIYSVGGTPQHLPRHAPKRLVMPMPLQSQGQGQQRVRFQHPSPPPRQQQPLQRKHTYTLPSSLVPTPQTQTQAQNIPIPPPPPPSNQNQKVLRKRGSVSGPLPGPPVTPLSGMGLNNGVSRSKTDAGGGGKKAPKRVLSKRRTLF</sequence>
<feature type="region of interest" description="Disordered" evidence="1">
    <location>
        <begin position="287"/>
        <end position="340"/>
    </location>
</feature>
<feature type="compositionally biased region" description="Low complexity" evidence="1">
    <location>
        <begin position="781"/>
        <end position="792"/>
    </location>
</feature>
<protein>
    <submittedName>
        <fullName evidence="2">Uncharacterized protein</fullName>
    </submittedName>
</protein>
<feature type="compositionally biased region" description="Low complexity" evidence="1">
    <location>
        <begin position="81"/>
        <end position="106"/>
    </location>
</feature>
<reference evidence="2 3" key="1">
    <citation type="journal article" date="2014" name="BMC Genomics">
        <title>Genome and secretome analysis of the hemibiotrophic fungal pathogen, Moniliophthora roreri, which causes frosty pod rot disease of cacao: mechanisms of the biotrophic and necrotrophic phases.</title>
        <authorList>
            <person name="Meinhardt L.W."/>
            <person name="Costa G.G.L."/>
            <person name="Thomazella D.P.T."/>
            <person name="Teixeira P.J.P.L."/>
            <person name="Carazzolle M.F."/>
            <person name="Schuster S.C."/>
            <person name="Carlson J.E."/>
            <person name="Guiltinan M.J."/>
            <person name="Mieczkowski P."/>
            <person name="Farmer A."/>
            <person name="Ramaraj T."/>
            <person name="Crozier J."/>
            <person name="Davis R.E."/>
            <person name="Shao J."/>
            <person name="Melnick R.L."/>
            <person name="Pereira G.A.G."/>
            <person name="Bailey B.A."/>
        </authorList>
    </citation>
    <scope>NUCLEOTIDE SEQUENCE [LARGE SCALE GENOMIC DNA]</scope>
    <source>
        <strain evidence="2 3">MCA 2997</strain>
    </source>
</reference>
<dbReference type="EMBL" id="AWSO01000011">
    <property type="protein sequence ID" value="ESK98103.1"/>
    <property type="molecule type" value="Genomic_DNA"/>
</dbReference>
<feature type="compositionally biased region" description="Low complexity" evidence="1">
    <location>
        <begin position="35"/>
        <end position="54"/>
    </location>
</feature>
<feature type="region of interest" description="Disordered" evidence="1">
    <location>
        <begin position="236"/>
        <end position="260"/>
    </location>
</feature>
<dbReference type="KEGG" id="mrr:Moror_429"/>
<evidence type="ECO:0000313" key="2">
    <source>
        <dbReference type="EMBL" id="ESK98103.1"/>
    </source>
</evidence>
<gene>
    <name evidence="2" type="ORF">Moror_429</name>
</gene>
<keyword evidence="3" id="KW-1185">Reference proteome</keyword>
<dbReference type="HOGENOM" id="CLU_332351_0_0_1"/>
<feature type="compositionally biased region" description="Polar residues" evidence="1">
    <location>
        <begin position="642"/>
        <end position="654"/>
    </location>
</feature>
<evidence type="ECO:0000256" key="1">
    <source>
        <dbReference type="SAM" id="MobiDB-lite"/>
    </source>
</evidence>